<dbReference type="InterPro" id="IPR014182">
    <property type="entry name" value="ADH_Zn_typ-1"/>
</dbReference>
<sequence length="345" mass="36955">MKAIGFTRSLPITDAESLVDVEMAKPTTSGRDLLVKVTAVSVNPADTMQRMRVPDGTTEPQILGWDVAGVVESVGPQVTRFQPSDAVWYAGSIVRPGANSEYHLVDERLVGTKPDSLDFAQAAALPLTALTAWEGLFDRLGLKLDPTAHTGQRILVIGAAGGVGSITTQLARLTGLEVIGTASRPESRAFTLAHGSSATIDHNQPFVPQLQELGISGVEYVFVTTDPTGHWANIVEALKPQGRIVSILPLNGAIDFSGLFAKSGTLSYEMMYTRSTYQTEDMGQQGTILDQLARLVDAGKIQTTLTQRLSPLNAFNLRRAHALVESGHTLGKVVVEGFYSSNQKA</sequence>
<reference evidence="3 4" key="1">
    <citation type="journal article" date="2011" name="Stand. Genomic Sci.">
        <title>Non-contiguous finished genome sequence and contextual data of the filamentous soil bacterium Ktedonobacter racemifer type strain (SOSP1-21).</title>
        <authorList>
            <person name="Chang Y.J."/>
            <person name="Land M."/>
            <person name="Hauser L."/>
            <person name="Chertkov O."/>
            <person name="Del Rio T.G."/>
            <person name="Nolan M."/>
            <person name="Copeland A."/>
            <person name="Tice H."/>
            <person name="Cheng J.F."/>
            <person name="Lucas S."/>
            <person name="Han C."/>
            <person name="Goodwin L."/>
            <person name="Pitluck S."/>
            <person name="Ivanova N."/>
            <person name="Ovchinikova G."/>
            <person name="Pati A."/>
            <person name="Chen A."/>
            <person name="Palaniappan K."/>
            <person name="Mavromatis K."/>
            <person name="Liolios K."/>
            <person name="Brettin T."/>
            <person name="Fiebig A."/>
            <person name="Rohde M."/>
            <person name="Abt B."/>
            <person name="Goker M."/>
            <person name="Detter J.C."/>
            <person name="Woyke T."/>
            <person name="Bristow J."/>
            <person name="Eisen J.A."/>
            <person name="Markowitz V."/>
            <person name="Hugenholtz P."/>
            <person name="Kyrpides N.C."/>
            <person name="Klenk H.P."/>
            <person name="Lapidus A."/>
        </authorList>
    </citation>
    <scope>NUCLEOTIDE SEQUENCE [LARGE SCALE GENOMIC DNA]</scope>
    <source>
        <strain evidence="4">DSM 44963</strain>
    </source>
</reference>
<dbReference type="RefSeq" id="WP_007904747.1">
    <property type="nucleotide sequence ID" value="NZ_ADVG01000001.1"/>
</dbReference>
<dbReference type="Proteomes" id="UP000004508">
    <property type="component" value="Unassembled WGS sequence"/>
</dbReference>
<dbReference type="SUPFAM" id="SSF50129">
    <property type="entry name" value="GroES-like"/>
    <property type="match status" value="1"/>
</dbReference>
<keyword evidence="1" id="KW-0862">Zinc</keyword>
<feature type="domain" description="Enoyl reductase (ER)" evidence="2">
    <location>
        <begin position="13"/>
        <end position="335"/>
    </location>
</feature>
<dbReference type="InterPro" id="IPR052585">
    <property type="entry name" value="Lipid_raft_assoc_Zn_ADH"/>
</dbReference>
<proteinExistence type="inferred from homology"/>
<dbReference type="InterPro" id="IPR036291">
    <property type="entry name" value="NAD(P)-bd_dom_sf"/>
</dbReference>
<gene>
    <name evidence="3" type="ORF">Krac_10123</name>
</gene>
<dbReference type="PROSITE" id="PS01162">
    <property type="entry name" value="QOR_ZETA_CRYSTAL"/>
    <property type="match status" value="1"/>
</dbReference>
<dbReference type="Gene3D" id="3.40.50.720">
    <property type="entry name" value="NAD(P)-binding Rossmann-like Domain"/>
    <property type="match status" value="1"/>
</dbReference>
<dbReference type="InParanoid" id="D6TFG0"/>
<dbReference type="eggNOG" id="COG0604">
    <property type="taxonomic scope" value="Bacteria"/>
</dbReference>
<keyword evidence="4" id="KW-1185">Reference proteome</keyword>
<dbReference type="InterPro" id="IPR013154">
    <property type="entry name" value="ADH-like_N"/>
</dbReference>
<dbReference type="STRING" id="485913.Krac_10123"/>
<dbReference type="InterPro" id="IPR011032">
    <property type="entry name" value="GroES-like_sf"/>
</dbReference>
<organism evidence="3 4">
    <name type="scientific">Ktedonobacter racemifer DSM 44963</name>
    <dbReference type="NCBI Taxonomy" id="485913"/>
    <lineage>
        <taxon>Bacteria</taxon>
        <taxon>Bacillati</taxon>
        <taxon>Chloroflexota</taxon>
        <taxon>Ktedonobacteria</taxon>
        <taxon>Ktedonobacterales</taxon>
        <taxon>Ktedonobacteraceae</taxon>
        <taxon>Ktedonobacter</taxon>
    </lineage>
</organism>
<dbReference type="SUPFAM" id="SSF51735">
    <property type="entry name" value="NAD(P)-binding Rossmann-fold domains"/>
    <property type="match status" value="1"/>
</dbReference>
<dbReference type="CDD" id="cd08252">
    <property type="entry name" value="AL_MDR"/>
    <property type="match status" value="1"/>
</dbReference>
<dbReference type="InterPro" id="IPR020843">
    <property type="entry name" value="ER"/>
</dbReference>
<name>D6TFG0_KTERA</name>
<keyword evidence="1" id="KW-0479">Metal-binding</keyword>
<dbReference type="GO" id="GO:0008270">
    <property type="term" value="F:zinc ion binding"/>
    <property type="evidence" value="ECO:0007669"/>
    <property type="project" value="InterPro"/>
</dbReference>
<accession>D6TFG0</accession>
<dbReference type="OrthoDB" id="9792162at2"/>
<dbReference type="EMBL" id="ADVG01000001">
    <property type="protein sequence ID" value="EFH88640.1"/>
    <property type="molecule type" value="Genomic_DNA"/>
</dbReference>
<comment type="caution">
    <text evidence="3">The sequence shown here is derived from an EMBL/GenBank/DDBJ whole genome shotgun (WGS) entry which is preliminary data.</text>
</comment>
<evidence type="ECO:0000313" key="4">
    <source>
        <dbReference type="Proteomes" id="UP000004508"/>
    </source>
</evidence>
<dbReference type="PANTHER" id="PTHR43482">
    <property type="entry name" value="PROTEIN AST1-RELATED"/>
    <property type="match status" value="1"/>
</dbReference>
<dbReference type="Gene3D" id="3.90.180.10">
    <property type="entry name" value="Medium-chain alcohol dehydrogenases, catalytic domain"/>
    <property type="match status" value="1"/>
</dbReference>
<dbReference type="InterPro" id="IPR002364">
    <property type="entry name" value="Quin_OxRdtase/zeta-crystal_CS"/>
</dbReference>
<dbReference type="NCBIfam" id="TIGR02817">
    <property type="entry name" value="adh_fam_1"/>
    <property type="match status" value="1"/>
</dbReference>
<evidence type="ECO:0000256" key="1">
    <source>
        <dbReference type="RuleBase" id="RU364000"/>
    </source>
</evidence>
<dbReference type="GO" id="GO:0016491">
    <property type="term" value="F:oxidoreductase activity"/>
    <property type="evidence" value="ECO:0007669"/>
    <property type="project" value="UniProtKB-KW"/>
</dbReference>
<evidence type="ECO:0000313" key="3">
    <source>
        <dbReference type="EMBL" id="EFH88640.1"/>
    </source>
</evidence>
<dbReference type="PANTHER" id="PTHR43482:SF1">
    <property type="entry name" value="PROTEIN AST1-RELATED"/>
    <property type="match status" value="1"/>
</dbReference>
<dbReference type="AlphaFoldDB" id="D6TFG0"/>
<dbReference type="SMART" id="SM00829">
    <property type="entry name" value="PKS_ER"/>
    <property type="match status" value="1"/>
</dbReference>
<comment type="similarity">
    <text evidence="1">Belongs to the zinc-containing alcohol dehydrogenase family. Quinone oxidoreductase subfamily.</text>
</comment>
<evidence type="ECO:0000259" key="2">
    <source>
        <dbReference type="SMART" id="SM00829"/>
    </source>
</evidence>
<dbReference type="Pfam" id="PF08240">
    <property type="entry name" value="ADH_N"/>
    <property type="match status" value="1"/>
</dbReference>
<dbReference type="Pfam" id="PF13602">
    <property type="entry name" value="ADH_zinc_N_2"/>
    <property type="match status" value="1"/>
</dbReference>
<keyword evidence="1" id="KW-0560">Oxidoreductase</keyword>
<protein>
    <recommendedName>
        <fullName evidence="1">Zinc-type alcohol dehydrogenase-like protein</fullName>
    </recommendedName>
</protein>